<evidence type="ECO:0000313" key="2">
    <source>
        <dbReference type="EMBL" id="EIE22628.1"/>
    </source>
</evidence>
<dbReference type="RefSeq" id="XP_005647172.1">
    <property type="nucleotide sequence ID" value="XM_005647115.1"/>
</dbReference>
<dbReference type="OrthoDB" id="517162at2759"/>
<accession>I0YW59</accession>
<evidence type="ECO:0000313" key="3">
    <source>
        <dbReference type="Proteomes" id="UP000007264"/>
    </source>
</evidence>
<evidence type="ECO:0000256" key="1">
    <source>
        <dbReference type="SAM" id="SignalP"/>
    </source>
</evidence>
<name>I0YW59_COCSC</name>
<dbReference type="EMBL" id="AGSI01000009">
    <property type="protein sequence ID" value="EIE22628.1"/>
    <property type="molecule type" value="Genomic_DNA"/>
</dbReference>
<dbReference type="KEGG" id="csl:COCSUDRAFT_53610"/>
<sequence length="236" mass="24528">MKTFAYVAVLAALIAAAGALDLPPTSAPALSPAMPRPIADLVFTISAEKASFPTSTTLQLQGVSSTAQYYGAGAKAGLISTPVFTNGSAGAEYVASNGKWLNVPDAVLFANSGSSNKAILISLQEPIYNEDDDTVTFNIAVLPADEAALKTARGVANELVMEHANNVGTPLTEAVQPSAVWKDVALFIDQNRDSLKPIAETKYQRWGSGSDWGGSGWGSGSRGWNSGLGSSYGWGK</sequence>
<proteinExistence type="predicted"/>
<feature type="chain" id="PRO_5003636467" evidence="1">
    <location>
        <begin position="20"/>
        <end position="236"/>
    </location>
</feature>
<keyword evidence="3" id="KW-1185">Reference proteome</keyword>
<reference evidence="2 3" key="1">
    <citation type="journal article" date="2012" name="Genome Biol.">
        <title>The genome of the polar eukaryotic microalga coccomyxa subellipsoidea reveals traits of cold adaptation.</title>
        <authorList>
            <person name="Blanc G."/>
            <person name="Agarkova I."/>
            <person name="Grimwood J."/>
            <person name="Kuo A."/>
            <person name="Brueggeman A."/>
            <person name="Dunigan D."/>
            <person name="Gurnon J."/>
            <person name="Ladunga I."/>
            <person name="Lindquist E."/>
            <person name="Lucas S."/>
            <person name="Pangilinan J."/>
            <person name="Proschold T."/>
            <person name="Salamov A."/>
            <person name="Schmutz J."/>
            <person name="Weeks D."/>
            <person name="Yamada T."/>
            <person name="Claverie J.M."/>
            <person name="Grigoriev I."/>
            <person name="Van Etten J."/>
            <person name="Lomsadze A."/>
            <person name="Borodovsky M."/>
        </authorList>
    </citation>
    <scope>NUCLEOTIDE SEQUENCE [LARGE SCALE GENOMIC DNA]</scope>
    <source>
        <strain evidence="2 3">C-169</strain>
    </source>
</reference>
<feature type="signal peptide" evidence="1">
    <location>
        <begin position="1"/>
        <end position="19"/>
    </location>
</feature>
<dbReference type="AlphaFoldDB" id="I0YW59"/>
<organism evidence="2 3">
    <name type="scientific">Coccomyxa subellipsoidea (strain C-169)</name>
    <name type="common">Green microalga</name>
    <dbReference type="NCBI Taxonomy" id="574566"/>
    <lineage>
        <taxon>Eukaryota</taxon>
        <taxon>Viridiplantae</taxon>
        <taxon>Chlorophyta</taxon>
        <taxon>core chlorophytes</taxon>
        <taxon>Trebouxiophyceae</taxon>
        <taxon>Trebouxiophyceae incertae sedis</taxon>
        <taxon>Coccomyxaceae</taxon>
        <taxon>Coccomyxa</taxon>
        <taxon>Coccomyxa subellipsoidea</taxon>
    </lineage>
</organism>
<comment type="caution">
    <text evidence="2">The sequence shown here is derived from an EMBL/GenBank/DDBJ whole genome shotgun (WGS) entry which is preliminary data.</text>
</comment>
<dbReference type="GeneID" id="17040615"/>
<dbReference type="Proteomes" id="UP000007264">
    <property type="component" value="Unassembled WGS sequence"/>
</dbReference>
<protein>
    <submittedName>
        <fullName evidence="2">Uncharacterized protein</fullName>
    </submittedName>
</protein>
<gene>
    <name evidence="2" type="ORF">COCSUDRAFT_53610</name>
</gene>
<keyword evidence="1" id="KW-0732">Signal</keyword>